<dbReference type="EMBL" id="CP041372">
    <property type="protein sequence ID" value="QKS69715.1"/>
    <property type="molecule type" value="Genomic_DNA"/>
</dbReference>
<reference evidence="3" key="1">
    <citation type="submission" date="2019-07" db="EMBL/GenBank/DDBJ databases">
        <title>Bacillus alkalisoli sp. nov. isolated from saline soil.</title>
        <authorList>
            <person name="Sun J.-Q."/>
            <person name="Xu L."/>
        </authorList>
    </citation>
    <scope>NUCLEOTIDE SEQUENCE [LARGE SCALE GENOMIC DNA]</scope>
    <source>
        <strain evidence="3">M4U3P1</strain>
    </source>
</reference>
<keyword evidence="3" id="KW-1185">Reference proteome</keyword>
<dbReference type="Proteomes" id="UP000318138">
    <property type="component" value="Chromosome"/>
</dbReference>
<keyword evidence="1" id="KW-1133">Transmembrane helix</keyword>
<feature type="transmembrane region" description="Helical" evidence="1">
    <location>
        <begin position="7"/>
        <end position="25"/>
    </location>
</feature>
<accession>A0A859FBP3</accession>
<feature type="transmembrane region" description="Helical" evidence="1">
    <location>
        <begin position="31"/>
        <end position="48"/>
    </location>
</feature>
<organism evidence="2 3">
    <name type="scientific">Paenalkalicoccus suaedae</name>
    <dbReference type="NCBI Taxonomy" id="2592382"/>
    <lineage>
        <taxon>Bacteria</taxon>
        <taxon>Bacillati</taxon>
        <taxon>Bacillota</taxon>
        <taxon>Bacilli</taxon>
        <taxon>Bacillales</taxon>
        <taxon>Bacillaceae</taxon>
        <taxon>Paenalkalicoccus</taxon>
    </lineage>
</organism>
<proteinExistence type="predicted"/>
<name>A0A859FBP3_9BACI</name>
<evidence type="ECO:0000256" key="1">
    <source>
        <dbReference type="SAM" id="Phobius"/>
    </source>
</evidence>
<keyword evidence="1" id="KW-0472">Membrane</keyword>
<evidence type="ECO:0000313" key="2">
    <source>
        <dbReference type="EMBL" id="QKS69715.1"/>
    </source>
</evidence>
<dbReference type="KEGG" id="psua:FLK61_23235"/>
<dbReference type="RefSeq" id="WP_176007757.1">
    <property type="nucleotide sequence ID" value="NZ_CP041372.2"/>
</dbReference>
<evidence type="ECO:0000313" key="3">
    <source>
        <dbReference type="Proteomes" id="UP000318138"/>
    </source>
</evidence>
<keyword evidence="1" id="KW-0812">Transmembrane</keyword>
<gene>
    <name evidence="2" type="ORF">FLK61_23235</name>
</gene>
<dbReference type="AlphaFoldDB" id="A0A859FBP3"/>
<sequence>MSYNDYAKFYLGVGIVILLLLVLRFTDISGGLHLGMVFVGLILSFYLLRRFGEKSIARRSG</sequence>
<protein>
    <submittedName>
        <fullName evidence="2">Uncharacterized protein</fullName>
    </submittedName>
</protein>